<dbReference type="EMBL" id="UPHQ01000253">
    <property type="protein sequence ID" value="VBA43908.1"/>
    <property type="molecule type" value="Genomic_DNA"/>
</dbReference>
<organism evidence="1 2">
    <name type="scientific">Mycobacterium innocens</name>
    <dbReference type="NCBI Taxonomy" id="2341083"/>
    <lineage>
        <taxon>Bacteria</taxon>
        <taxon>Bacillati</taxon>
        <taxon>Actinomycetota</taxon>
        <taxon>Actinomycetes</taxon>
        <taxon>Mycobacteriales</taxon>
        <taxon>Mycobacteriaceae</taxon>
        <taxon>Mycobacterium</taxon>
    </lineage>
</organism>
<dbReference type="AlphaFoldDB" id="A0A498QC40"/>
<gene>
    <name evidence="1" type="ORF">LAUMK13_04761</name>
</gene>
<reference evidence="1 2" key="1">
    <citation type="submission" date="2018-09" db="EMBL/GenBank/DDBJ databases">
        <authorList>
            <person name="Tagini F."/>
        </authorList>
    </citation>
    <scope>NUCLEOTIDE SEQUENCE [LARGE SCALE GENOMIC DNA]</scope>
    <source>
        <strain evidence="1 2">MK13</strain>
    </source>
</reference>
<protein>
    <submittedName>
        <fullName evidence="1">Uncharacterized protein</fullName>
    </submittedName>
</protein>
<evidence type="ECO:0000313" key="2">
    <source>
        <dbReference type="Proteomes" id="UP000267289"/>
    </source>
</evidence>
<name>A0A498QC40_9MYCO</name>
<proteinExistence type="predicted"/>
<evidence type="ECO:0000313" key="1">
    <source>
        <dbReference type="EMBL" id="VBA43908.1"/>
    </source>
</evidence>
<accession>A0A498QC40</accession>
<dbReference type="Proteomes" id="UP000267289">
    <property type="component" value="Unassembled WGS sequence"/>
</dbReference>
<sequence>MCPLGPSRGRMRLLASRLILTQNDFAVSMNSTLHNVR</sequence>
<keyword evidence="2" id="KW-1185">Reference proteome</keyword>